<protein>
    <submittedName>
        <fullName evidence="1">Uncharacterized protein</fullName>
    </submittedName>
</protein>
<reference evidence="1 2" key="1">
    <citation type="submission" date="2014-12" db="EMBL/GenBank/DDBJ databases">
        <title>Draft genome sequences of 29 type strains of Enterococci.</title>
        <authorList>
            <person name="Zhong Z."/>
            <person name="Sun Z."/>
            <person name="Liu W."/>
            <person name="Zhang W."/>
            <person name="Zhang H."/>
        </authorList>
    </citation>
    <scope>NUCLEOTIDE SEQUENCE [LARGE SCALE GENOMIC DNA]</scope>
    <source>
        <strain evidence="1 2">DSM 22802</strain>
    </source>
</reference>
<keyword evidence="2" id="KW-1185">Reference proteome</keyword>
<name>A0A1L8SKV8_9ENTE</name>
<dbReference type="STRING" id="319970.RV00_GL001541"/>
<proteinExistence type="predicted"/>
<sequence>MLPQDYQECMIFALASLKNSEQQDAKYRFKQFTIILHLNLYPGTKEYSDMSGKSFSYWLDWGTNLLAKLQRKQAVSA</sequence>
<evidence type="ECO:0000313" key="2">
    <source>
        <dbReference type="Proteomes" id="UP000183700"/>
    </source>
</evidence>
<evidence type="ECO:0000313" key="1">
    <source>
        <dbReference type="EMBL" id="OJG32699.1"/>
    </source>
</evidence>
<dbReference type="Proteomes" id="UP000183700">
    <property type="component" value="Unassembled WGS sequence"/>
</dbReference>
<gene>
    <name evidence="1" type="ORF">RV00_GL001541</name>
</gene>
<dbReference type="EMBL" id="JXKM01000025">
    <property type="protein sequence ID" value="OJG32699.1"/>
    <property type="molecule type" value="Genomic_DNA"/>
</dbReference>
<accession>A0A1L8SKV8</accession>
<organism evidence="1 2">
    <name type="scientific">Enterococcus devriesei</name>
    <dbReference type="NCBI Taxonomy" id="319970"/>
    <lineage>
        <taxon>Bacteria</taxon>
        <taxon>Bacillati</taxon>
        <taxon>Bacillota</taxon>
        <taxon>Bacilli</taxon>
        <taxon>Lactobacillales</taxon>
        <taxon>Enterococcaceae</taxon>
        <taxon>Enterococcus</taxon>
    </lineage>
</organism>
<dbReference type="AlphaFoldDB" id="A0A1L8SKV8"/>
<comment type="caution">
    <text evidence="1">The sequence shown here is derived from an EMBL/GenBank/DDBJ whole genome shotgun (WGS) entry which is preliminary data.</text>
</comment>